<organism evidence="1 2">
    <name type="scientific">Sellimonas caecigallum</name>
    <dbReference type="NCBI Taxonomy" id="2592333"/>
    <lineage>
        <taxon>Bacteria</taxon>
        <taxon>Bacillati</taxon>
        <taxon>Bacillota</taxon>
        <taxon>Clostridia</taxon>
        <taxon>Lachnospirales</taxon>
        <taxon>Lachnospiraceae</taxon>
        <taxon>Sellimonas</taxon>
    </lineage>
</organism>
<gene>
    <name evidence="1" type="ORF">FLB61_05320</name>
</gene>
<comment type="caution">
    <text evidence="1">The sequence shown here is derived from an EMBL/GenBank/DDBJ whole genome shotgun (WGS) entry which is preliminary data.</text>
</comment>
<accession>A0ABS7L632</accession>
<dbReference type="RefSeq" id="WP_221919568.1">
    <property type="nucleotide sequence ID" value="NZ_CP173660.1"/>
</dbReference>
<proteinExistence type="predicted"/>
<name>A0ABS7L632_9FIRM</name>
<dbReference type="Proteomes" id="UP000779049">
    <property type="component" value="Unassembled WGS sequence"/>
</dbReference>
<dbReference type="EMBL" id="VIRV01000005">
    <property type="protein sequence ID" value="MBY0758513.1"/>
    <property type="molecule type" value="Genomic_DNA"/>
</dbReference>
<evidence type="ECO:0000313" key="1">
    <source>
        <dbReference type="EMBL" id="MBY0758513.1"/>
    </source>
</evidence>
<protein>
    <submittedName>
        <fullName evidence="1">Uncharacterized protein</fullName>
    </submittedName>
</protein>
<sequence>MRCIKILAKLKNGALSYAPRKIIVDGRTIFNPPDETLRSQGYKDVETTEAPTVSTQTQQAAPTWQEQEDKIVQSWEIKPAQPDPTSAIQEIQTQAVLAQIAESEDKTLGIQCMALIPTYVQNKQHDVGEIATHPETGYPKECILSYDGTVQQDWTIDTPTCWKPWHSRKAEYALPWEAPTGAHDMYKSGEYMIWTDRSIQKCVQDTNFSPDEYPQAWEDAE</sequence>
<reference evidence="1 2" key="1">
    <citation type="journal article" date="2020" name="New Microbes New Infect">
        <title>Sellimonas caecigallum sp. nov., description and genome sequence of a new member of the Sellimonas genus isolated from the cecum of feral chicken.</title>
        <authorList>
            <person name="Wongkuna S."/>
            <person name="Ghimire S."/>
            <person name="Antony L."/>
            <person name="Chankhamhaengdecha S."/>
            <person name="Janvilisri T."/>
            <person name="Scaria J."/>
        </authorList>
    </citation>
    <scope>NUCLEOTIDE SEQUENCE [LARGE SCALE GENOMIC DNA]</scope>
    <source>
        <strain evidence="1 2">SW451</strain>
    </source>
</reference>
<keyword evidence="2" id="KW-1185">Reference proteome</keyword>
<evidence type="ECO:0000313" key="2">
    <source>
        <dbReference type="Proteomes" id="UP000779049"/>
    </source>
</evidence>